<sequence length="162" mass="16016">MLTGFTGLLLASTAFVEDQATATATARAEVLQQISAVNTADLDFGTISRGSIAGQVTIAADGSGRSVSGGVSGAGGNHHPAQFLASGTPNRTYSISHDGGATLTNGSGGTLTISSLMIDGPTTRQFDANGESVIGVGGVLAVAGNQAEGSYSGSFSLTVDYQ</sequence>
<gene>
    <name evidence="1" type="ORF">GV829_06680</name>
</gene>
<dbReference type="EMBL" id="CP053015">
    <property type="protein sequence ID" value="QJQ32179.1"/>
    <property type="molecule type" value="Genomic_DNA"/>
</dbReference>
<evidence type="ECO:0000313" key="2">
    <source>
        <dbReference type="Proteomes" id="UP000503018"/>
    </source>
</evidence>
<dbReference type="RefSeq" id="WP_169945134.1">
    <property type="nucleotide sequence ID" value="NZ_CP053015.1"/>
</dbReference>
<dbReference type="KEGG" id="slan:GV829_06680"/>
<evidence type="ECO:0000313" key="1">
    <source>
        <dbReference type="EMBL" id="QJQ32179.1"/>
    </source>
</evidence>
<proteinExistence type="predicted"/>
<reference evidence="1 2" key="1">
    <citation type="submission" date="2020-01" db="EMBL/GenBank/DDBJ databases">
        <title>Sphingomonas sp. strain CSW-10.</title>
        <authorList>
            <person name="Chen W.-M."/>
        </authorList>
    </citation>
    <scope>NUCLEOTIDE SEQUENCE [LARGE SCALE GENOMIC DNA]</scope>
    <source>
        <strain evidence="1 2">CSW-10</strain>
    </source>
</reference>
<dbReference type="Pfam" id="PF14352">
    <property type="entry name" value="DUF4402"/>
    <property type="match status" value="1"/>
</dbReference>
<name>A0A6M4AVY7_9SPHN</name>
<dbReference type="InterPro" id="IPR025514">
    <property type="entry name" value="DUF4402"/>
</dbReference>
<dbReference type="Proteomes" id="UP000503018">
    <property type="component" value="Chromosome"/>
</dbReference>
<organism evidence="1 2">
    <name type="scientific">Sphingomonas lacunae</name>
    <dbReference type="NCBI Taxonomy" id="2698828"/>
    <lineage>
        <taxon>Bacteria</taxon>
        <taxon>Pseudomonadati</taxon>
        <taxon>Pseudomonadota</taxon>
        <taxon>Alphaproteobacteria</taxon>
        <taxon>Sphingomonadales</taxon>
        <taxon>Sphingomonadaceae</taxon>
        <taxon>Sphingomonas</taxon>
    </lineage>
</organism>
<keyword evidence="2" id="KW-1185">Reference proteome</keyword>
<accession>A0A6M4AVY7</accession>
<protein>
    <submittedName>
        <fullName evidence="1">DUF4402 domain-containing protein</fullName>
    </submittedName>
</protein>
<dbReference type="AlphaFoldDB" id="A0A6M4AVY7"/>